<feature type="domain" description="Rhodanese" evidence="7">
    <location>
        <begin position="461"/>
        <end position="545"/>
    </location>
</feature>
<proteinExistence type="inferred from homology"/>
<evidence type="ECO:0000256" key="6">
    <source>
        <dbReference type="ARBA" id="ARBA00023284"/>
    </source>
</evidence>
<dbReference type="CDD" id="cd00158">
    <property type="entry name" value="RHOD"/>
    <property type="match status" value="1"/>
</dbReference>
<name>A0A6N7XGV9_9FIRM</name>
<dbReference type="PRINTS" id="PR00411">
    <property type="entry name" value="PNDRDTASEI"/>
</dbReference>
<dbReference type="Pfam" id="PF02852">
    <property type="entry name" value="Pyr_redox_dim"/>
    <property type="match status" value="1"/>
</dbReference>
<comment type="caution">
    <text evidence="8">The sequence shown here is derived from an EMBL/GenBank/DDBJ whole genome shotgun (WGS) entry which is preliminary data.</text>
</comment>
<dbReference type="Gene3D" id="3.40.250.10">
    <property type="entry name" value="Rhodanese-like domain"/>
    <property type="match status" value="1"/>
</dbReference>
<dbReference type="PRINTS" id="PR00368">
    <property type="entry name" value="FADPNR"/>
</dbReference>
<dbReference type="SUPFAM" id="SSF51905">
    <property type="entry name" value="FAD/NAD(P)-binding domain"/>
    <property type="match status" value="1"/>
</dbReference>
<dbReference type="SUPFAM" id="SSF55424">
    <property type="entry name" value="FAD/NAD-linked reductases, dimerisation (C-terminal) domain"/>
    <property type="match status" value="1"/>
</dbReference>
<evidence type="ECO:0000256" key="5">
    <source>
        <dbReference type="ARBA" id="ARBA00023002"/>
    </source>
</evidence>
<keyword evidence="9" id="KW-1185">Reference proteome</keyword>
<dbReference type="InterPro" id="IPR036188">
    <property type="entry name" value="FAD/NAD-bd_sf"/>
</dbReference>
<dbReference type="PANTHER" id="PTHR43429">
    <property type="entry name" value="PYRIDINE NUCLEOTIDE-DISULFIDE OXIDOREDUCTASE DOMAIN-CONTAINING"/>
    <property type="match status" value="1"/>
</dbReference>
<comment type="similarity">
    <text evidence="2">Belongs to the class-III pyridine nucleotide-disulfide oxidoreductase family.</text>
</comment>
<dbReference type="PANTHER" id="PTHR43429:SF1">
    <property type="entry name" value="NAD(P)H SULFUR OXIDOREDUCTASE (COA-DEPENDENT)"/>
    <property type="match status" value="1"/>
</dbReference>
<dbReference type="EMBL" id="VUNE01000003">
    <property type="protein sequence ID" value="MST62587.1"/>
    <property type="molecule type" value="Genomic_DNA"/>
</dbReference>
<dbReference type="Gene3D" id="3.50.50.60">
    <property type="entry name" value="FAD/NAD(P)-binding domain"/>
    <property type="match status" value="2"/>
</dbReference>
<dbReference type="InterPro" id="IPR001763">
    <property type="entry name" value="Rhodanese-like_dom"/>
</dbReference>
<gene>
    <name evidence="8" type="ORF">FYJ71_06370</name>
</gene>
<evidence type="ECO:0000259" key="7">
    <source>
        <dbReference type="PROSITE" id="PS50206"/>
    </source>
</evidence>
<dbReference type="InterPro" id="IPR036873">
    <property type="entry name" value="Rhodanese-like_dom_sf"/>
</dbReference>
<organism evidence="8 9">
    <name type="scientific">Peptostreptococcus porci</name>
    <dbReference type="NCBI Taxonomy" id="2652282"/>
    <lineage>
        <taxon>Bacteria</taxon>
        <taxon>Bacillati</taxon>
        <taxon>Bacillota</taxon>
        <taxon>Clostridia</taxon>
        <taxon>Peptostreptococcales</taxon>
        <taxon>Peptostreptococcaceae</taxon>
        <taxon>Peptostreptococcus</taxon>
    </lineage>
</organism>
<accession>A0A6N7XGV9</accession>
<keyword evidence="4" id="KW-0274">FAD</keyword>
<dbReference type="Pfam" id="PF07992">
    <property type="entry name" value="Pyr_redox_2"/>
    <property type="match status" value="1"/>
</dbReference>
<evidence type="ECO:0000256" key="1">
    <source>
        <dbReference type="ARBA" id="ARBA00001974"/>
    </source>
</evidence>
<comment type="cofactor">
    <cofactor evidence="1">
        <name>FAD</name>
        <dbReference type="ChEBI" id="CHEBI:57692"/>
    </cofactor>
</comment>
<dbReference type="InterPro" id="IPR023753">
    <property type="entry name" value="FAD/NAD-binding_dom"/>
</dbReference>
<dbReference type="AlphaFoldDB" id="A0A6N7XGV9"/>
<dbReference type="RefSeq" id="WP_154537971.1">
    <property type="nucleotide sequence ID" value="NZ_JAXFFP010000009.1"/>
</dbReference>
<dbReference type="Proteomes" id="UP000440713">
    <property type="component" value="Unassembled WGS sequence"/>
</dbReference>
<keyword evidence="3" id="KW-0285">Flavoprotein</keyword>
<evidence type="ECO:0000313" key="9">
    <source>
        <dbReference type="Proteomes" id="UP000440713"/>
    </source>
</evidence>
<keyword evidence="5" id="KW-0560">Oxidoreductase</keyword>
<dbReference type="InterPro" id="IPR016156">
    <property type="entry name" value="FAD/NAD-linked_Rdtase_dimer_sf"/>
</dbReference>
<evidence type="ECO:0000256" key="3">
    <source>
        <dbReference type="ARBA" id="ARBA00022630"/>
    </source>
</evidence>
<dbReference type="Pfam" id="PF00581">
    <property type="entry name" value="Rhodanese"/>
    <property type="match status" value="1"/>
</dbReference>
<protein>
    <submittedName>
        <fullName evidence="8">Pyridine nucleotide-disulfide oxidoreductase</fullName>
    </submittedName>
</protein>
<dbReference type="SMART" id="SM00450">
    <property type="entry name" value="RHOD"/>
    <property type="match status" value="1"/>
</dbReference>
<evidence type="ECO:0000313" key="8">
    <source>
        <dbReference type="EMBL" id="MST62587.1"/>
    </source>
</evidence>
<keyword evidence="6" id="KW-0676">Redox-active center</keyword>
<dbReference type="GO" id="GO:0016491">
    <property type="term" value="F:oxidoreductase activity"/>
    <property type="evidence" value="ECO:0007669"/>
    <property type="project" value="UniProtKB-KW"/>
</dbReference>
<dbReference type="InterPro" id="IPR050260">
    <property type="entry name" value="FAD-bd_OxRdtase"/>
</dbReference>
<sequence length="563" mass="61909">MKVLVIGGVAGGASVAARVRRIDEKSEVIIIERGPHVSFSNCCLPFHLSGIVERSDDLVLMDPVEFSTKYNIEARVNHEVVKIRPDGKIVEIKNLITGKLYEESYDKLALAPGASAIRPQSITGVNNANVFVVKNVVDINNLQSYIVEKNVDNIAVVGGGFIGLEICENLVEAGKSVSLIEGTNQVMQPLDYDMAQIAHKELLDNGVKMYLEEKVVSIEASTVILESGKSVEADVVVMAIGVQPETSLARDCGIEIGKTGAILVNHNYQTNYPDIYAVGDVVEVTSKLTGDKTRLSLAGPAQRQARAAADHMFGKYHNNKGVIGSSCIHLFNYNIANTGLNEKDCKKYGINYDFVYIIPNDKVGLMPNSKPLFFKLLFEVPTGKILGAQAIGRGAADKRIDVIATLISMNGTLEDLKELELCYSPYYSTAKDVVNHAALVALNVLHADFKQVPVSQVRRLVEDNAFIIDVREKGEFESGHLVNAINIPMSEFRDRLDEIPKDIPVYLHCRSSQRSYNVISALQGLGYRNLINISGSFLGISFNEYFLDQTTSRDKIVTEYNFN</sequence>
<reference evidence="8 9" key="1">
    <citation type="submission" date="2019-08" db="EMBL/GenBank/DDBJ databases">
        <title>In-depth cultivation of the pig gut microbiome towards novel bacterial diversity and tailored functional studies.</title>
        <authorList>
            <person name="Wylensek D."/>
            <person name="Hitch T.C.A."/>
            <person name="Clavel T."/>
        </authorList>
    </citation>
    <scope>NUCLEOTIDE SEQUENCE [LARGE SCALE GENOMIC DNA]</scope>
    <source>
        <strain evidence="8 9">WCA-SAB-591-4A-A</strain>
    </source>
</reference>
<evidence type="ECO:0000256" key="4">
    <source>
        <dbReference type="ARBA" id="ARBA00022827"/>
    </source>
</evidence>
<dbReference type="InterPro" id="IPR004099">
    <property type="entry name" value="Pyr_nucl-diS_OxRdtase_dimer"/>
</dbReference>
<dbReference type="PROSITE" id="PS50206">
    <property type="entry name" value="RHODANESE_3"/>
    <property type="match status" value="1"/>
</dbReference>
<dbReference type="SUPFAM" id="SSF52821">
    <property type="entry name" value="Rhodanese/Cell cycle control phosphatase"/>
    <property type="match status" value="1"/>
</dbReference>
<evidence type="ECO:0000256" key="2">
    <source>
        <dbReference type="ARBA" id="ARBA00009130"/>
    </source>
</evidence>